<evidence type="ECO:0000313" key="2">
    <source>
        <dbReference type="Proteomes" id="UP000000364"/>
    </source>
</evidence>
<dbReference type="RefSeq" id="WP_011834801.1">
    <property type="nucleotide sequence ID" value="NC_009004.1"/>
</dbReference>
<dbReference type="HOGENOM" id="CLU_159803_2_0_9"/>
<dbReference type="OrthoDB" id="2243816at2"/>
<protein>
    <recommendedName>
        <fullName evidence="3">DUF3892 domain-containing protein</fullName>
    </recommendedName>
</protein>
<dbReference type="AlphaFoldDB" id="A2RJH8"/>
<dbReference type="KEGG" id="llm:llmg_0834"/>
<dbReference type="EMBL" id="AM406671">
    <property type="protein sequence ID" value="CAL97430.1"/>
    <property type="molecule type" value="Genomic_DNA"/>
</dbReference>
<reference evidence="1 2" key="1">
    <citation type="journal article" date="2007" name="J. Bacteriol.">
        <title>The complete genome sequence of the lactic acid bacterial paradigm Lactococcus lactis subsp. cremoris MG1363.</title>
        <authorList>
            <person name="Wegmann U."/>
            <person name="O'Connell-Motherway M."/>
            <person name="Zomer A."/>
            <person name="Buist G."/>
            <person name="Shearman C."/>
            <person name="Canchaya C."/>
            <person name="Ventura M."/>
            <person name="Goesmann A."/>
            <person name="Gasson M.J."/>
            <person name="Kuipers O.P."/>
            <person name="van Sinderen D."/>
            <person name="Kok J."/>
        </authorList>
    </citation>
    <scope>NUCLEOTIDE SEQUENCE [LARGE SCALE GENOMIC DNA]</scope>
    <source>
        <strain evidence="1 2">MG1363</strain>
    </source>
</reference>
<name>A2RJH8_LACLM</name>
<accession>A2RJH8</accession>
<dbReference type="Pfam" id="PF13031">
    <property type="entry name" value="DUF3892"/>
    <property type="match status" value="1"/>
</dbReference>
<dbReference type="Proteomes" id="UP000000364">
    <property type="component" value="Chromosome"/>
</dbReference>
<evidence type="ECO:0000313" key="1">
    <source>
        <dbReference type="EMBL" id="CAL97430.1"/>
    </source>
</evidence>
<dbReference type="STRING" id="416870.llmg_0834"/>
<organism evidence="1 2">
    <name type="scientific">Lactococcus lactis subsp. cremoris (strain MG1363)</name>
    <dbReference type="NCBI Taxonomy" id="416870"/>
    <lineage>
        <taxon>Bacteria</taxon>
        <taxon>Bacillati</taxon>
        <taxon>Bacillota</taxon>
        <taxon>Bacilli</taxon>
        <taxon>Lactobacillales</taxon>
        <taxon>Streptococcaceae</taxon>
        <taxon>Lactococcus</taxon>
        <taxon>Lactococcus cremoris subsp. cremoris</taxon>
    </lineage>
</organism>
<dbReference type="InterPro" id="IPR024997">
    <property type="entry name" value="DUF3892"/>
</dbReference>
<proteinExistence type="predicted"/>
<gene>
    <name evidence="1" type="primary">ps340</name>
    <name evidence="1" type="ordered locus">llmg_0834</name>
</gene>
<sequence>MSFRITHIRMAEGYTALPEKITHVRLQDGKVETVEEVVKWIDHPFEYYYFTESDGSKAIVETVHPTGRDPYIRTAKNDSILDNLLSLPKF</sequence>
<evidence type="ECO:0008006" key="3">
    <source>
        <dbReference type="Google" id="ProtNLM"/>
    </source>
</evidence>